<dbReference type="AlphaFoldDB" id="A0A8J3UGG1"/>
<proteinExistence type="predicted"/>
<keyword evidence="2" id="KW-1185">Reference proteome</keyword>
<accession>A0A8J3UGG1</accession>
<dbReference type="Proteomes" id="UP000644610">
    <property type="component" value="Unassembled WGS sequence"/>
</dbReference>
<dbReference type="EMBL" id="BOOQ01000002">
    <property type="protein sequence ID" value="GII44021.1"/>
    <property type="molecule type" value="Genomic_DNA"/>
</dbReference>
<reference evidence="1" key="1">
    <citation type="submission" date="2021-01" db="EMBL/GenBank/DDBJ databases">
        <title>Whole genome shotgun sequence of Planotetraspora silvatica NBRC 100141.</title>
        <authorList>
            <person name="Komaki H."/>
            <person name="Tamura T."/>
        </authorList>
    </citation>
    <scope>NUCLEOTIDE SEQUENCE</scope>
    <source>
        <strain evidence="1">NBRC 100141</strain>
    </source>
</reference>
<protein>
    <submittedName>
        <fullName evidence="1">Uncharacterized protein</fullName>
    </submittedName>
</protein>
<evidence type="ECO:0000313" key="1">
    <source>
        <dbReference type="EMBL" id="GII44021.1"/>
    </source>
</evidence>
<organism evidence="1 2">
    <name type="scientific">Planotetraspora silvatica</name>
    <dbReference type="NCBI Taxonomy" id="234614"/>
    <lineage>
        <taxon>Bacteria</taxon>
        <taxon>Bacillati</taxon>
        <taxon>Actinomycetota</taxon>
        <taxon>Actinomycetes</taxon>
        <taxon>Streptosporangiales</taxon>
        <taxon>Streptosporangiaceae</taxon>
        <taxon>Planotetraspora</taxon>
    </lineage>
</organism>
<name>A0A8J3UGG1_9ACTN</name>
<evidence type="ECO:0000313" key="2">
    <source>
        <dbReference type="Proteomes" id="UP000644610"/>
    </source>
</evidence>
<comment type="caution">
    <text evidence="1">The sequence shown here is derived from an EMBL/GenBank/DDBJ whole genome shotgun (WGS) entry which is preliminary data.</text>
</comment>
<sequence length="89" mass="10635">MERLDVENDQHYMQAYLRDDGTYWLEYREGDADAHFQTSSRNLGLMCQAFTMWLYRLPGWREPFDWHRWSDESALEHSDSEALDGEPTG</sequence>
<gene>
    <name evidence="1" type="ORF">Psi02_04450</name>
</gene>